<evidence type="ECO:0000313" key="3">
    <source>
        <dbReference type="EMBL" id="MBB4777009.1"/>
    </source>
</evidence>
<proteinExistence type="predicted"/>
<evidence type="ECO:0000256" key="1">
    <source>
        <dbReference type="SAM" id="Phobius"/>
    </source>
</evidence>
<dbReference type="Proteomes" id="UP001501427">
    <property type="component" value="Unassembled WGS sequence"/>
</dbReference>
<dbReference type="AlphaFoldDB" id="A0A7W7IH52"/>
<dbReference type="EMBL" id="JACHMV010000001">
    <property type="protein sequence ID" value="MBB4777009.1"/>
    <property type="molecule type" value="Genomic_DNA"/>
</dbReference>
<dbReference type="RefSeq" id="WP_184887204.1">
    <property type="nucleotide sequence ID" value="NZ_BAAAHD010000043.1"/>
</dbReference>
<keyword evidence="5" id="KW-1185">Reference proteome</keyword>
<gene>
    <name evidence="3" type="ORF">F4557_005427</name>
    <name evidence="2" type="ORF">GCM10009546_42750</name>
</gene>
<protein>
    <submittedName>
        <fullName evidence="3">Heme/copper-type cytochrome/quinol oxidase subunit 2</fullName>
    </submittedName>
</protein>
<feature type="transmembrane region" description="Helical" evidence="1">
    <location>
        <begin position="104"/>
        <end position="128"/>
    </location>
</feature>
<comment type="caution">
    <text evidence="3">The sequence shown here is derived from an EMBL/GenBank/DDBJ whole genome shotgun (WGS) entry which is preliminary data.</text>
</comment>
<keyword evidence="1" id="KW-0472">Membrane</keyword>
<feature type="transmembrane region" description="Helical" evidence="1">
    <location>
        <begin position="30"/>
        <end position="52"/>
    </location>
</feature>
<reference evidence="3 4" key="2">
    <citation type="submission" date="2020-08" db="EMBL/GenBank/DDBJ databases">
        <title>Sequencing the genomes of 1000 actinobacteria strains.</title>
        <authorList>
            <person name="Klenk H.-P."/>
        </authorList>
    </citation>
    <scope>NUCLEOTIDE SEQUENCE [LARGE SCALE GENOMIC DNA]</scope>
    <source>
        <strain evidence="3 4">DSM 44772</strain>
    </source>
</reference>
<dbReference type="Proteomes" id="UP000549343">
    <property type="component" value="Unassembled WGS sequence"/>
</dbReference>
<evidence type="ECO:0000313" key="4">
    <source>
        <dbReference type="Proteomes" id="UP000549343"/>
    </source>
</evidence>
<evidence type="ECO:0000313" key="2">
    <source>
        <dbReference type="EMBL" id="GAA0575812.1"/>
    </source>
</evidence>
<feature type="transmembrane region" description="Helical" evidence="1">
    <location>
        <begin position="58"/>
        <end position="83"/>
    </location>
</feature>
<name>A0A7W7IH52_9ACTN</name>
<dbReference type="EMBL" id="BAAAHD010000043">
    <property type="protein sequence ID" value="GAA0575812.1"/>
    <property type="molecule type" value="Genomic_DNA"/>
</dbReference>
<keyword evidence="1" id="KW-1133">Transmembrane helix</keyword>
<feature type="transmembrane region" description="Helical" evidence="1">
    <location>
        <begin position="134"/>
        <end position="155"/>
    </location>
</feature>
<organism evidence="3 4">
    <name type="scientific">Actinomadura livida</name>
    <dbReference type="NCBI Taxonomy" id="79909"/>
    <lineage>
        <taxon>Bacteria</taxon>
        <taxon>Bacillati</taxon>
        <taxon>Actinomycetota</taxon>
        <taxon>Actinomycetes</taxon>
        <taxon>Streptosporangiales</taxon>
        <taxon>Thermomonosporaceae</taxon>
        <taxon>Actinomadura</taxon>
    </lineage>
</organism>
<reference evidence="2 5" key="1">
    <citation type="journal article" date="2019" name="Int. J. Syst. Evol. Microbiol.">
        <title>The Global Catalogue of Microorganisms (GCM) 10K type strain sequencing project: providing services to taxonomists for standard genome sequencing and annotation.</title>
        <authorList>
            <consortium name="The Broad Institute Genomics Platform"/>
            <consortium name="The Broad Institute Genome Sequencing Center for Infectious Disease"/>
            <person name="Wu L."/>
            <person name="Ma J."/>
        </authorList>
    </citation>
    <scope>NUCLEOTIDE SEQUENCE [LARGE SCALE GENOMIC DNA]</scope>
    <source>
        <strain evidence="2 5">JCM 10667</strain>
    </source>
</reference>
<sequence>MRTRWTEAQKEATEKDVLPSWHATRKRRRVLAGAGGAAIAMVWSGTVVSWNLAPSDTAMYWTISLLVLAVLIALPVITVLNAATRGTVSLAERDLDERQVAERLRAHAVAHRAMLVLLAVVVVAVLGVPGDRGTFIPMAAIVMGVVSLFLTHLLMPVLVAGWRQPDPPPDDEETA</sequence>
<keyword evidence="1" id="KW-0812">Transmembrane</keyword>
<accession>A0A7W7IH52</accession>
<reference evidence="2" key="3">
    <citation type="submission" date="2023-12" db="EMBL/GenBank/DDBJ databases">
        <authorList>
            <person name="Sun Q."/>
            <person name="Inoue M."/>
        </authorList>
    </citation>
    <scope>NUCLEOTIDE SEQUENCE</scope>
    <source>
        <strain evidence="2">JCM 10667</strain>
    </source>
</reference>
<evidence type="ECO:0000313" key="5">
    <source>
        <dbReference type="Proteomes" id="UP001501427"/>
    </source>
</evidence>